<dbReference type="Gene3D" id="1.25.40.10">
    <property type="entry name" value="Tetratricopeptide repeat domain"/>
    <property type="match status" value="1"/>
</dbReference>
<proteinExistence type="predicted"/>
<evidence type="ECO:0000256" key="1">
    <source>
        <dbReference type="PROSITE-ProRule" id="PRU00339"/>
    </source>
</evidence>
<evidence type="ECO:0000256" key="2">
    <source>
        <dbReference type="SAM" id="Coils"/>
    </source>
</evidence>
<dbReference type="PANTHER" id="PTHR21391:SF0">
    <property type="entry name" value="AT04489P-RELATED"/>
    <property type="match status" value="1"/>
</dbReference>
<name>A0A1Q3FTB7_CULTA</name>
<feature type="coiled-coil region" evidence="2">
    <location>
        <begin position="496"/>
        <end position="523"/>
    </location>
</feature>
<feature type="repeat" description="TPR" evidence="1">
    <location>
        <begin position="15"/>
        <end position="48"/>
    </location>
</feature>
<evidence type="ECO:0000313" key="3">
    <source>
        <dbReference type="EMBL" id="JAV30849.1"/>
    </source>
</evidence>
<reference evidence="3" key="1">
    <citation type="submission" date="2017-01" db="EMBL/GenBank/DDBJ databases">
        <title>A deep insight into the sialotranscriptome of adult male and female Cluex tarsalis mosquitoes.</title>
        <authorList>
            <person name="Ribeiro J.M."/>
            <person name="Moreira F."/>
            <person name="Bernard K.A."/>
            <person name="Calvo E."/>
        </authorList>
    </citation>
    <scope>NUCLEOTIDE SEQUENCE</scope>
    <source>
        <strain evidence="3">Kern County</strain>
        <tissue evidence="3">Salivary glands</tissue>
    </source>
</reference>
<dbReference type="InterPro" id="IPR011990">
    <property type="entry name" value="TPR-like_helical_dom_sf"/>
</dbReference>
<protein>
    <submittedName>
        <fullName evidence="3">Uncharacterized protein</fullName>
    </submittedName>
</protein>
<keyword evidence="1" id="KW-0802">TPR repeat</keyword>
<dbReference type="EMBL" id="GFDL01004196">
    <property type="protein sequence ID" value="JAV30849.1"/>
    <property type="molecule type" value="Transcribed_RNA"/>
</dbReference>
<accession>A0A1Q3FTB7</accession>
<sequence length="558" mass="64426">MSSKLELSWPEECQHVIFRELGTHYIRQGQYTVAASNFAKASKANPGAVECHFRRSVAQFRNSKLNDALDSAREGLAVERDELDPRGRDFDCSLQECKTAFELDRFEEHVKVASNSSPSFGGHRLKDIQAEIRLAHRNYENALGDRAGPCLYQQRNRLKKIAVEREAADHVETRPSWKIKRDKKECDAVSVAEVVIKQPHIREKKRKKKNLKVLGQAYLNHGWKDLEFISSLRKGGTWEHTVNLSQAQESSKKLSDTIEKCYERVDSALISMQSRTPYFTYRRNRFGTAEDAQLSVMDSVFKARYQTYRDVLNQLDHMHELRAQGNLEMLRIYVGDVLWNYYQIKTERVFPDRYKYINEVCNLVGLAIADSLQISPVLMDEALKDRLAVLFDLPIGKDEEEVVVPIFGDKSTYRDPAAPDYGYIAYKNRISRLEKRIPYSRYPIERAFLFHEMCRHHLDAGKLDETRIMARKVIDEATQSGSPLWKFLGVLAIVKADAQQMNLDRLVDSLEEAEEAVLPLEDERLQHVVQVAKLVNNSLIKDKNANRRSFEINRIQLS</sequence>
<dbReference type="PANTHER" id="PTHR21391">
    <property type="entry name" value="AT04489P-RELATED"/>
    <property type="match status" value="1"/>
</dbReference>
<dbReference type="AlphaFoldDB" id="A0A1Q3FTB7"/>
<dbReference type="SUPFAM" id="SSF48452">
    <property type="entry name" value="TPR-like"/>
    <property type="match status" value="1"/>
</dbReference>
<keyword evidence="2" id="KW-0175">Coiled coil</keyword>
<dbReference type="InterPro" id="IPR019734">
    <property type="entry name" value="TPR_rpt"/>
</dbReference>
<organism evidence="3">
    <name type="scientific">Culex tarsalis</name>
    <name type="common">Encephalitis mosquito</name>
    <dbReference type="NCBI Taxonomy" id="7177"/>
    <lineage>
        <taxon>Eukaryota</taxon>
        <taxon>Metazoa</taxon>
        <taxon>Ecdysozoa</taxon>
        <taxon>Arthropoda</taxon>
        <taxon>Hexapoda</taxon>
        <taxon>Insecta</taxon>
        <taxon>Pterygota</taxon>
        <taxon>Neoptera</taxon>
        <taxon>Endopterygota</taxon>
        <taxon>Diptera</taxon>
        <taxon>Nematocera</taxon>
        <taxon>Culicoidea</taxon>
        <taxon>Culicidae</taxon>
        <taxon>Culicinae</taxon>
        <taxon>Culicini</taxon>
        <taxon>Culex</taxon>
        <taxon>Culex</taxon>
    </lineage>
</organism>
<dbReference type="PROSITE" id="PS50005">
    <property type="entry name" value="TPR"/>
    <property type="match status" value="1"/>
</dbReference>